<evidence type="ECO:0000313" key="4">
    <source>
        <dbReference type="Proteomes" id="UP001597545"/>
    </source>
</evidence>
<sequence>MTLDILYRDDDIIAVNKPHGLLVHRSSIAADTSVFALQILRDQIQQPVYPAHRLDRKTGGVLLFSLSKEMDACIQQLFADKQMEKKYWAIVRGFTNDDGTIDYPLRKENGNLQDAVTHFRTLGRAELALPSGKHDTSRYSLVEALPVTGRMHQIRKHFAHIFHPIIADRPHGCNKQNKLWKDRFQMDTMMLHAHSLNFMHPRTKQRIFIQAPLQSAFVRVMQLLDLE</sequence>
<dbReference type="InterPro" id="IPR020103">
    <property type="entry name" value="PsdUridine_synth_cat_dom_sf"/>
</dbReference>
<dbReference type="RefSeq" id="WP_380900363.1">
    <property type="nucleotide sequence ID" value="NZ_JBHUEG010000003.1"/>
</dbReference>
<dbReference type="PANTHER" id="PTHR21600:SF56">
    <property type="entry name" value="TRNA PSEUDOURIDINE SYNTHASE C"/>
    <property type="match status" value="1"/>
</dbReference>
<gene>
    <name evidence="3" type="ORF">ACFSR5_02480</name>
</gene>
<keyword evidence="4" id="KW-1185">Reference proteome</keyword>
<dbReference type="Proteomes" id="UP001597545">
    <property type="component" value="Unassembled WGS sequence"/>
</dbReference>
<organism evidence="3 4">
    <name type="scientific">Sphingobacterium suaedae</name>
    <dbReference type="NCBI Taxonomy" id="1686402"/>
    <lineage>
        <taxon>Bacteria</taxon>
        <taxon>Pseudomonadati</taxon>
        <taxon>Bacteroidota</taxon>
        <taxon>Sphingobacteriia</taxon>
        <taxon>Sphingobacteriales</taxon>
        <taxon>Sphingobacteriaceae</taxon>
        <taxon>Sphingobacterium</taxon>
    </lineage>
</organism>
<dbReference type="EMBL" id="JBHULR010000002">
    <property type="protein sequence ID" value="MFD2546507.1"/>
    <property type="molecule type" value="Genomic_DNA"/>
</dbReference>
<dbReference type="PANTHER" id="PTHR21600">
    <property type="entry name" value="MITOCHONDRIAL RNA PSEUDOURIDINE SYNTHASE"/>
    <property type="match status" value="1"/>
</dbReference>
<proteinExistence type="predicted"/>
<evidence type="ECO:0000256" key="1">
    <source>
        <dbReference type="ARBA" id="ARBA00023235"/>
    </source>
</evidence>
<evidence type="ECO:0000259" key="2">
    <source>
        <dbReference type="Pfam" id="PF00849"/>
    </source>
</evidence>
<dbReference type="SUPFAM" id="SSF55120">
    <property type="entry name" value="Pseudouridine synthase"/>
    <property type="match status" value="1"/>
</dbReference>
<protein>
    <submittedName>
        <fullName evidence="3">Pseudouridine synthase</fullName>
    </submittedName>
</protein>
<reference evidence="4" key="1">
    <citation type="journal article" date="2019" name="Int. J. Syst. Evol. Microbiol.">
        <title>The Global Catalogue of Microorganisms (GCM) 10K type strain sequencing project: providing services to taxonomists for standard genome sequencing and annotation.</title>
        <authorList>
            <consortium name="The Broad Institute Genomics Platform"/>
            <consortium name="The Broad Institute Genome Sequencing Center for Infectious Disease"/>
            <person name="Wu L."/>
            <person name="Ma J."/>
        </authorList>
    </citation>
    <scope>NUCLEOTIDE SEQUENCE [LARGE SCALE GENOMIC DNA]</scope>
    <source>
        <strain evidence="4">KCTC 42662</strain>
    </source>
</reference>
<name>A0ABW5KFK0_9SPHI</name>
<feature type="domain" description="Pseudouridine synthase RsuA/RluA-like" evidence="2">
    <location>
        <begin position="11"/>
        <end position="160"/>
    </location>
</feature>
<dbReference type="Pfam" id="PF00849">
    <property type="entry name" value="PseudoU_synth_2"/>
    <property type="match status" value="1"/>
</dbReference>
<evidence type="ECO:0000313" key="3">
    <source>
        <dbReference type="EMBL" id="MFD2546507.1"/>
    </source>
</evidence>
<keyword evidence="1" id="KW-0413">Isomerase</keyword>
<dbReference type="Gene3D" id="3.30.2350.10">
    <property type="entry name" value="Pseudouridine synthase"/>
    <property type="match status" value="1"/>
</dbReference>
<comment type="caution">
    <text evidence="3">The sequence shown here is derived from an EMBL/GenBank/DDBJ whole genome shotgun (WGS) entry which is preliminary data.</text>
</comment>
<dbReference type="InterPro" id="IPR050188">
    <property type="entry name" value="RluA_PseudoU_synthase"/>
</dbReference>
<accession>A0ABW5KFK0</accession>
<dbReference type="InterPro" id="IPR006145">
    <property type="entry name" value="PsdUridine_synth_RsuA/RluA"/>
</dbReference>